<evidence type="ECO:0000259" key="4">
    <source>
        <dbReference type="Pfam" id="PF20886"/>
    </source>
</evidence>
<proteinExistence type="inferred from homology"/>
<feature type="domain" description="PWWP" evidence="4">
    <location>
        <begin position="541"/>
        <end position="681"/>
    </location>
</feature>
<dbReference type="InterPro" id="IPR040263">
    <property type="entry name" value="PWP3A_3B_4"/>
</dbReference>
<name>A0A8J6DIE6_GALPY</name>
<reference evidence="6" key="1">
    <citation type="journal article" date="2021" name="Evol. Appl.">
        <title>The genome of the Pyrenean desman and the effects of bottlenecks and inbreeding on the genomic landscape of an endangered species.</title>
        <authorList>
            <person name="Escoda L."/>
            <person name="Castresana J."/>
        </authorList>
    </citation>
    <scope>NUCLEOTIDE SEQUENCE</scope>
    <source>
        <strain evidence="6">IBE-C5619</strain>
    </source>
</reference>
<protein>
    <submittedName>
        <fullName evidence="6">PWWP domain-containing DNA repair factor 3B</fullName>
    </submittedName>
</protein>
<feature type="compositionally biased region" description="Polar residues" evidence="2">
    <location>
        <begin position="258"/>
        <end position="274"/>
    </location>
</feature>
<dbReference type="Gene3D" id="6.10.300.20">
    <property type="match status" value="1"/>
</dbReference>
<feature type="region of interest" description="Disordered" evidence="2">
    <location>
        <begin position="232"/>
        <end position="310"/>
    </location>
</feature>
<sequence length="695" mass="78847">MDAEYVLCTWKDQLWPAKVLSRSETASNSKRKKTYSLEVEILSLDEKIQVESTETKVLNKPQIEAIVSSLAAQSEVSAEPTEERAYERSLKAALNILNERTNFNQASSSDEEETTALSEDGPQNLSDSPPRKKCRKQEGDLVECVDESESSSSVVVSSEGDNTPCDDKSQVPSTTDTSSEMETKLSQNSTWCETFPSLSEDDDDDDKENKKKIDIPEVLCLHSTIKEEGEYVKDEKFSPNSPPGSFSVPKALKEETQDTSPETSAVSSECTPLSENIEDPGEGPSNPCPDTSQDQTPVESETGASTSPRPCSWECQFSLSASNSVLDYSLLLVNSERNLERLDFEDLEGEPQASDKSVHQNSIDASILDDNEEDEELPRVIFHYETRAFETGAIVWFKYQKYPFWPAVVKSIRRKERKASVLFVEVNMNPDKRGIRVPFRRLKKFDCNEKQALVDKAREEYSQSIDWCISLICDYRVRLGCGSFSGSFLEYYAADISYPIRKVTKQDTFRNKFPKLQSDNTNESMVVTSQTKKMSFQKILPDRMKSARDRANKNLVDFIVNAKGTENHLLAILKGTKGSRWLKSFLNANRFTPCIETYFEDEDQLDEVVKYLQEIYKQIDERMLTLIKDDKIKFILEVLLPEAIICSISAVDGLDYKAAEAKYLKGPSLGYRERELFDAKIIFEKRRKPLTNETH</sequence>
<evidence type="ECO:0000259" key="5">
    <source>
        <dbReference type="Pfam" id="PF20887"/>
    </source>
</evidence>
<dbReference type="PANTHER" id="PTHR31333:SF3">
    <property type="entry name" value="PWWP DOMAIN-CONTAINING DNA REPAIR FACTOR 3B"/>
    <property type="match status" value="1"/>
</dbReference>
<dbReference type="EMBL" id="JAGFMF010011954">
    <property type="protein sequence ID" value="KAG8509331.1"/>
    <property type="molecule type" value="Genomic_DNA"/>
</dbReference>
<feature type="domain" description="MUM1-like PWWP" evidence="3">
    <location>
        <begin position="389"/>
        <end position="468"/>
    </location>
</feature>
<feature type="compositionally biased region" description="Low complexity" evidence="2">
    <location>
        <begin position="150"/>
        <end position="159"/>
    </location>
</feature>
<dbReference type="FunFam" id="2.30.30.140:FF:000063">
    <property type="entry name" value="PWWP domain-containing DNA repair factor 3A"/>
    <property type="match status" value="1"/>
</dbReference>
<organism evidence="6 7">
    <name type="scientific">Galemys pyrenaicus</name>
    <name type="common">Iberian desman</name>
    <name type="synonym">Pyrenean desman</name>
    <dbReference type="NCBI Taxonomy" id="202257"/>
    <lineage>
        <taxon>Eukaryota</taxon>
        <taxon>Metazoa</taxon>
        <taxon>Chordata</taxon>
        <taxon>Craniata</taxon>
        <taxon>Vertebrata</taxon>
        <taxon>Euteleostomi</taxon>
        <taxon>Mammalia</taxon>
        <taxon>Eutheria</taxon>
        <taxon>Laurasiatheria</taxon>
        <taxon>Eulipotyphla</taxon>
        <taxon>Talpidae</taxon>
        <taxon>Galemys</taxon>
    </lineage>
</organism>
<gene>
    <name evidence="6" type="ORF">J0S82_000342</name>
</gene>
<feature type="compositionally biased region" description="Polar residues" evidence="2">
    <location>
        <begin position="115"/>
        <end position="127"/>
    </location>
</feature>
<dbReference type="Pfam" id="PF20887">
    <property type="entry name" value="PWP3A-B_N"/>
    <property type="match status" value="1"/>
</dbReference>
<dbReference type="InterPro" id="IPR048765">
    <property type="entry name" value="PWP3A_3B_4_N"/>
</dbReference>
<accession>A0A8J6DIE6</accession>
<evidence type="ECO:0000256" key="1">
    <source>
        <dbReference type="ARBA" id="ARBA00008188"/>
    </source>
</evidence>
<dbReference type="Proteomes" id="UP000700334">
    <property type="component" value="Unassembled WGS sequence"/>
</dbReference>
<feature type="domain" description="PWWP" evidence="5">
    <location>
        <begin position="5"/>
        <end position="99"/>
    </location>
</feature>
<dbReference type="InterPro" id="IPR035504">
    <property type="entry name" value="MUM1-like_PWWP"/>
</dbReference>
<feature type="compositionally biased region" description="Polar residues" evidence="2">
    <location>
        <begin position="288"/>
        <end position="310"/>
    </location>
</feature>
<evidence type="ECO:0000256" key="2">
    <source>
        <dbReference type="SAM" id="MobiDB-lite"/>
    </source>
</evidence>
<feature type="region of interest" description="Disordered" evidence="2">
    <location>
        <begin position="348"/>
        <end position="369"/>
    </location>
</feature>
<evidence type="ECO:0000313" key="6">
    <source>
        <dbReference type="EMBL" id="KAG8509331.1"/>
    </source>
</evidence>
<dbReference type="OrthoDB" id="10013064at2759"/>
<dbReference type="Pfam" id="PF20884">
    <property type="entry name" value="MUM1-like_PWWP"/>
    <property type="match status" value="1"/>
</dbReference>
<dbReference type="AlphaFoldDB" id="A0A8J6DIE6"/>
<dbReference type="SUPFAM" id="SSF63748">
    <property type="entry name" value="Tudor/PWWP/MBT"/>
    <property type="match status" value="1"/>
</dbReference>
<evidence type="ECO:0000259" key="3">
    <source>
        <dbReference type="Pfam" id="PF20884"/>
    </source>
</evidence>
<dbReference type="PANTHER" id="PTHR31333">
    <property type="entry name" value="PWWP DOMAIN-CONTAINING DNA REPAIR FACTOR 3 FAMILY MEMBER"/>
    <property type="match status" value="1"/>
</dbReference>
<evidence type="ECO:0000313" key="7">
    <source>
        <dbReference type="Proteomes" id="UP000700334"/>
    </source>
</evidence>
<keyword evidence="7" id="KW-1185">Reference proteome</keyword>
<dbReference type="GO" id="GO:0070062">
    <property type="term" value="C:extracellular exosome"/>
    <property type="evidence" value="ECO:0007669"/>
    <property type="project" value="TreeGrafter"/>
</dbReference>
<comment type="similarity">
    <text evidence="1">Belongs to the PWWP3A family.</text>
</comment>
<dbReference type="CDD" id="cd06080">
    <property type="entry name" value="PWWP_MUM1-like"/>
    <property type="match status" value="1"/>
</dbReference>
<dbReference type="InterPro" id="IPR048795">
    <property type="entry name" value="PWP3A_3B_4_C"/>
</dbReference>
<feature type="region of interest" description="Disordered" evidence="2">
    <location>
        <begin position="101"/>
        <end position="219"/>
    </location>
</feature>
<feature type="compositionally biased region" description="Acidic residues" evidence="2">
    <location>
        <begin position="140"/>
        <end position="149"/>
    </location>
</feature>
<comment type="caution">
    <text evidence="6">The sequence shown here is derived from an EMBL/GenBank/DDBJ whole genome shotgun (WGS) entry which is preliminary data.</text>
</comment>
<feature type="compositionally biased region" description="Polar residues" evidence="2">
    <location>
        <begin position="170"/>
        <end position="192"/>
    </location>
</feature>
<dbReference type="Gene3D" id="2.30.30.140">
    <property type="match status" value="1"/>
</dbReference>
<dbReference type="Pfam" id="PF20886">
    <property type="entry name" value="PWP3A-B_C"/>
    <property type="match status" value="1"/>
</dbReference>